<dbReference type="Proteomes" id="UP001601059">
    <property type="component" value="Unassembled WGS sequence"/>
</dbReference>
<sequence>MIKRIIGGYMPAFKDHNGKIVPNSVSRIEKITVGGVEQGITMRGKSNNLPILFFLHGGPGCSQTGAQRKFNSELEEHFIVVNWDQRGSGTSYNPAISSATMNIEQLLSDAYEVVQYIAKKFNQKKVFLMGQSVGAALGLLFIKKYPEVVEAFIGVNQPVNRMQEEIKSYQFTFETAVKKNHKKAIEDLKRIGFPENGVYKDINDMVTQRTWLTKFNGVTYKMNANLVNMQYLLSSHLTMKEKLTFMKGLSFTATNMWNELTSLNFFELVPEVKVPIYIVAGRHDRIVALEEIEDYFKYVKAPFKELYIFEESGHYALFEEKDKFNELMILQVLPNHSQLEYKIV</sequence>
<dbReference type="Pfam" id="PF12146">
    <property type="entry name" value="Hydrolase_4"/>
    <property type="match status" value="1"/>
</dbReference>
<name>A0ABW6KAW5_9BACI</name>
<comment type="caution">
    <text evidence="3">The sequence shown here is derived from an EMBL/GenBank/DDBJ whole genome shotgun (WGS) entry which is preliminary data.</text>
</comment>
<dbReference type="SUPFAM" id="SSF53474">
    <property type="entry name" value="alpha/beta-Hydrolases"/>
    <property type="match status" value="1"/>
</dbReference>
<evidence type="ECO:0000313" key="3">
    <source>
        <dbReference type="EMBL" id="MFE8701365.1"/>
    </source>
</evidence>
<reference evidence="3 4" key="1">
    <citation type="submission" date="2024-08" db="EMBL/GenBank/DDBJ databases">
        <title>Two novel Cytobacillus novel species.</title>
        <authorList>
            <person name="Liu G."/>
        </authorList>
    </citation>
    <scope>NUCLEOTIDE SEQUENCE [LARGE SCALE GENOMIC DNA]</scope>
    <source>
        <strain evidence="3 4">FJAT-54145</strain>
    </source>
</reference>
<dbReference type="InterPro" id="IPR029058">
    <property type="entry name" value="AB_hydrolase_fold"/>
</dbReference>
<dbReference type="PRINTS" id="PR00793">
    <property type="entry name" value="PROAMNOPTASE"/>
</dbReference>
<dbReference type="Gene3D" id="3.40.50.1820">
    <property type="entry name" value="alpha/beta hydrolase"/>
    <property type="match status" value="1"/>
</dbReference>
<dbReference type="EMBL" id="JBIACK010000005">
    <property type="protein sequence ID" value="MFE8701365.1"/>
    <property type="molecule type" value="Genomic_DNA"/>
</dbReference>
<evidence type="ECO:0000313" key="4">
    <source>
        <dbReference type="Proteomes" id="UP001601059"/>
    </source>
</evidence>
<gene>
    <name evidence="3" type="ORF">ACFYKX_12235</name>
</gene>
<proteinExistence type="predicted"/>
<dbReference type="PANTHER" id="PTHR43329">
    <property type="entry name" value="EPOXIDE HYDROLASE"/>
    <property type="match status" value="1"/>
</dbReference>
<feature type="domain" description="Serine aminopeptidase S33" evidence="2">
    <location>
        <begin position="52"/>
        <end position="320"/>
    </location>
</feature>
<dbReference type="GO" id="GO:0016787">
    <property type="term" value="F:hydrolase activity"/>
    <property type="evidence" value="ECO:0007669"/>
    <property type="project" value="UniProtKB-KW"/>
</dbReference>
<keyword evidence="4" id="KW-1185">Reference proteome</keyword>
<organism evidence="3 4">
    <name type="scientific">Cytobacillus spartinae</name>
    <dbReference type="NCBI Taxonomy" id="3299023"/>
    <lineage>
        <taxon>Bacteria</taxon>
        <taxon>Bacillati</taxon>
        <taxon>Bacillota</taxon>
        <taxon>Bacilli</taxon>
        <taxon>Bacillales</taxon>
        <taxon>Bacillaceae</taxon>
        <taxon>Cytobacillus</taxon>
    </lineage>
</organism>
<evidence type="ECO:0000256" key="1">
    <source>
        <dbReference type="ARBA" id="ARBA00022801"/>
    </source>
</evidence>
<accession>A0ABW6KAW5</accession>
<protein>
    <submittedName>
        <fullName evidence="3">Alpha/beta fold hydrolase</fullName>
    </submittedName>
</protein>
<keyword evidence="1 3" id="KW-0378">Hydrolase</keyword>
<dbReference type="InterPro" id="IPR022742">
    <property type="entry name" value="Hydrolase_4"/>
</dbReference>
<dbReference type="InterPro" id="IPR002410">
    <property type="entry name" value="Peptidase_S33"/>
</dbReference>
<evidence type="ECO:0000259" key="2">
    <source>
        <dbReference type="Pfam" id="PF12146"/>
    </source>
</evidence>
<dbReference type="RefSeq" id="WP_389361327.1">
    <property type="nucleotide sequence ID" value="NZ_JBIACK010000005.1"/>
</dbReference>